<comment type="caution">
    <text evidence="4">The sequence shown here is derived from an EMBL/GenBank/DDBJ whole genome shotgun (WGS) entry which is preliminary data.</text>
</comment>
<evidence type="ECO:0000259" key="3">
    <source>
        <dbReference type="Pfam" id="PF18334"/>
    </source>
</evidence>
<dbReference type="GO" id="GO:0005634">
    <property type="term" value="C:nucleus"/>
    <property type="evidence" value="ECO:0007669"/>
    <property type="project" value="TreeGrafter"/>
</dbReference>
<dbReference type="GO" id="GO:0000956">
    <property type="term" value="P:nuclear-transcribed mRNA catabolic process"/>
    <property type="evidence" value="ECO:0007669"/>
    <property type="project" value="TreeGrafter"/>
</dbReference>
<dbReference type="Gene3D" id="2.170.260.40">
    <property type="match status" value="1"/>
</dbReference>
<dbReference type="PANTHER" id="PTHR12341:SF7">
    <property type="entry name" value="5'-3' EXORIBONUCLEASE 1"/>
    <property type="match status" value="1"/>
</dbReference>
<organism evidence="4 5">
    <name type="scientific">Coemansia brasiliensis</name>
    <dbReference type="NCBI Taxonomy" id="2650707"/>
    <lineage>
        <taxon>Eukaryota</taxon>
        <taxon>Fungi</taxon>
        <taxon>Fungi incertae sedis</taxon>
        <taxon>Zoopagomycota</taxon>
        <taxon>Kickxellomycotina</taxon>
        <taxon>Kickxellomycetes</taxon>
        <taxon>Kickxellales</taxon>
        <taxon>Kickxellaceae</taxon>
        <taxon>Coemansia</taxon>
    </lineage>
</organism>
<accession>A0A9W8LWP4</accession>
<dbReference type="Pfam" id="PF18332">
    <property type="entry name" value="XRN1_D1"/>
    <property type="match status" value="1"/>
</dbReference>
<dbReference type="InterPro" id="IPR027073">
    <property type="entry name" value="5_3_exoribonuclease"/>
</dbReference>
<dbReference type="GO" id="GO:0003723">
    <property type="term" value="F:RNA binding"/>
    <property type="evidence" value="ECO:0007669"/>
    <property type="project" value="TreeGrafter"/>
</dbReference>
<dbReference type="Proteomes" id="UP001139887">
    <property type="component" value="Unassembled WGS sequence"/>
</dbReference>
<sequence length="567" mass="63296">MCVLPPYSRKLLPSVLRPLMVDIYSPIRDLYPTSFTVDMNGKKMPWEAVVLIDFVDIDRIRAAMAPNLARLSEDEQRRNSRGKTMMYSYAPIDFEDDDNNAPEYIPPRNLDFPVIRPLKCKGIVYTSLKPQGSHTKLELIQGLVKKTVCRDKMRPGFPSLFTVPHTACLKFNHTEVFGSSSRDETLVLTLAPNNFDVAGTAAAIAPELLSGKHIYGAYRPRRIFVSWPYLKDSVLVGVSDESGVYTIDASGTNIVHVQYRNAGERQVQSKLFMDAINKYEREYGVVLPKDHHVLMHVLPLRGLQLYPDGSLLRDYGFAGTDRSSNSPWASVDSWTSLGVRSYPPSLVLSDLSGSWVNNPRFSEHEAIPLEKAFPESSRIFFLGNTPLYGSPGKVIGHGHDSNGTVVGVDMQLQAITDPSAFKTENFLGVNALSQYVRSSNSVYKPSYVVARQVGISPLLLSCITSRMMISEGDNTRIQVGLGLKFEAKRLKVPGYARRAPNGWQFSDCALDLIAKYKAAFPEMFACLEEACKNNSIASTAECLPLHEDAEPDKRSEVKRLKQWIKDN</sequence>
<protein>
    <submittedName>
        <fullName evidence="4">Exonuclease II Exo2</fullName>
    </submittedName>
</protein>
<dbReference type="InterPro" id="IPR041412">
    <property type="entry name" value="Xrn1_helical"/>
</dbReference>
<dbReference type="InterPro" id="IPR041106">
    <property type="entry name" value="XRN1_D2_D3"/>
</dbReference>
<feature type="domain" description="5'-3' exoribonuclease 1 D1" evidence="2">
    <location>
        <begin position="142"/>
        <end position="316"/>
    </location>
</feature>
<keyword evidence="4" id="KW-0378">Hydrolase</keyword>
<feature type="domain" description="Xrn1 helical" evidence="1">
    <location>
        <begin position="1"/>
        <end position="87"/>
    </location>
</feature>
<name>A0A9W8LWP4_9FUNG</name>
<feature type="non-terminal residue" evidence="4">
    <location>
        <position position="567"/>
    </location>
</feature>
<dbReference type="Pfam" id="PF17846">
    <property type="entry name" value="XRN_M"/>
    <property type="match status" value="1"/>
</dbReference>
<keyword evidence="4" id="KW-0269">Exonuclease</keyword>
<dbReference type="Gene3D" id="1.25.40.1050">
    <property type="match status" value="1"/>
</dbReference>
<dbReference type="GO" id="GO:0004534">
    <property type="term" value="F:5'-3' RNA exonuclease activity"/>
    <property type="evidence" value="ECO:0007669"/>
    <property type="project" value="TreeGrafter"/>
</dbReference>
<dbReference type="InterPro" id="IPR040992">
    <property type="entry name" value="XRN1_D1"/>
</dbReference>
<gene>
    <name evidence="4" type="primary">exo2_3</name>
    <name evidence="4" type="ORF">IWW36_005390</name>
</gene>
<dbReference type="PANTHER" id="PTHR12341">
    <property type="entry name" value="5'-&gt;3' EXORIBONUCLEASE"/>
    <property type="match status" value="1"/>
</dbReference>
<evidence type="ECO:0000313" key="5">
    <source>
        <dbReference type="Proteomes" id="UP001139887"/>
    </source>
</evidence>
<keyword evidence="5" id="KW-1185">Reference proteome</keyword>
<dbReference type="Pfam" id="PF18334">
    <property type="entry name" value="XRN1_D2_D3"/>
    <property type="match status" value="1"/>
</dbReference>
<dbReference type="GO" id="GO:0016075">
    <property type="term" value="P:rRNA catabolic process"/>
    <property type="evidence" value="ECO:0007669"/>
    <property type="project" value="TreeGrafter"/>
</dbReference>
<evidence type="ECO:0000259" key="1">
    <source>
        <dbReference type="Pfam" id="PF17846"/>
    </source>
</evidence>
<evidence type="ECO:0000313" key="4">
    <source>
        <dbReference type="EMBL" id="KAJ2843880.1"/>
    </source>
</evidence>
<dbReference type="EMBL" id="JANBUW010001263">
    <property type="protein sequence ID" value="KAJ2843880.1"/>
    <property type="molecule type" value="Genomic_DNA"/>
</dbReference>
<dbReference type="OrthoDB" id="372487at2759"/>
<proteinExistence type="predicted"/>
<reference evidence="4" key="1">
    <citation type="submission" date="2022-07" db="EMBL/GenBank/DDBJ databases">
        <title>Phylogenomic reconstructions and comparative analyses of Kickxellomycotina fungi.</title>
        <authorList>
            <person name="Reynolds N.K."/>
            <person name="Stajich J.E."/>
            <person name="Barry K."/>
            <person name="Grigoriev I.V."/>
            <person name="Crous P."/>
            <person name="Smith M.E."/>
        </authorList>
    </citation>
    <scope>NUCLEOTIDE SEQUENCE</scope>
    <source>
        <strain evidence="4">NRRL 1566</strain>
    </source>
</reference>
<evidence type="ECO:0000259" key="2">
    <source>
        <dbReference type="Pfam" id="PF18332"/>
    </source>
</evidence>
<feature type="domain" description="Exoribonuclease Xrn1 D2/D3" evidence="3">
    <location>
        <begin position="368"/>
        <end position="566"/>
    </location>
</feature>
<dbReference type="InterPro" id="IPR047007">
    <property type="entry name" value="XRN1_D1_sf"/>
</dbReference>
<dbReference type="AlphaFoldDB" id="A0A9W8LWP4"/>
<keyword evidence="4" id="KW-0540">Nuclease</keyword>